<gene>
    <name evidence="2" type="ORF">KCG45_10980</name>
</gene>
<reference evidence="2 3" key="1">
    <citation type="submission" date="2021-04" db="EMBL/GenBank/DDBJ databases">
        <authorList>
            <person name="Pira H."/>
            <person name="Risdian C."/>
            <person name="Wink J."/>
        </authorList>
    </citation>
    <scope>NUCLEOTIDE SEQUENCE [LARGE SCALE GENOMIC DNA]</scope>
    <source>
        <strain evidence="2 3">WH131</strain>
    </source>
</reference>
<dbReference type="EMBL" id="JAGSPB010000002">
    <property type="protein sequence ID" value="MBV7266703.1"/>
    <property type="molecule type" value="Genomic_DNA"/>
</dbReference>
<name>A0ABS6SNU7_9SPHN</name>
<dbReference type="Proteomes" id="UP000699975">
    <property type="component" value="Unassembled WGS sequence"/>
</dbReference>
<accession>A0ABS6SNU7</accession>
<evidence type="ECO:0000313" key="2">
    <source>
        <dbReference type="EMBL" id="MBV7266703.1"/>
    </source>
</evidence>
<proteinExistence type="predicted"/>
<evidence type="ECO:0000259" key="1">
    <source>
        <dbReference type="PROSITE" id="PS51186"/>
    </source>
</evidence>
<dbReference type="Pfam" id="PF00583">
    <property type="entry name" value="Acetyltransf_1"/>
    <property type="match status" value="1"/>
</dbReference>
<feature type="domain" description="N-acetyltransferase" evidence="1">
    <location>
        <begin position="11"/>
        <end position="166"/>
    </location>
</feature>
<dbReference type="InterPro" id="IPR000182">
    <property type="entry name" value="GNAT_dom"/>
</dbReference>
<dbReference type="PROSITE" id="PS51186">
    <property type="entry name" value="GNAT"/>
    <property type="match status" value="1"/>
</dbReference>
<protein>
    <submittedName>
        <fullName evidence="2">GNAT family N-acetyltransferase</fullName>
    </submittedName>
</protein>
<sequence length="189" mass="20957">METRLENGSPVCIRTIREEDRELMRVGIEKMSQRSRYLRFFSGARSAPEWVIERLVAADGHDHIAWGALDMAGDDKPAIGAVHAFRDEEDDDCAEFSVAVLDEYHGLGLGKLLTATILLDAREEAITEFEVNILADNAGAKDFTRSLGGRLVDSDRDVLEYVLDVETAIVRLKADCDPPGITEVFKAFA</sequence>
<organism evidence="2 3">
    <name type="scientific">Erythrobacter ani</name>
    <dbReference type="NCBI Taxonomy" id="2827235"/>
    <lineage>
        <taxon>Bacteria</taxon>
        <taxon>Pseudomonadati</taxon>
        <taxon>Pseudomonadota</taxon>
        <taxon>Alphaproteobacteria</taxon>
        <taxon>Sphingomonadales</taxon>
        <taxon>Erythrobacteraceae</taxon>
        <taxon>Erythrobacter/Porphyrobacter group</taxon>
        <taxon>Erythrobacter</taxon>
    </lineage>
</organism>
<dbReference type="CDD" id="cd04301">
    <property type="entry name" value="NAT_SF"/>
    <property type="match status" value="1"/>
</dbReference>
<evidence type="ECO:0000313" key="3">
    <source>
        <dbReference type="Proteomes" id="UP000699975"/>
    </source>
</evidence>
<keyword evidence="3" id="KW-1185">Reference proteome</keyword>
<comment type="caution">
    <text evidence="2">The sequence shown here is derived from an EMBL/GenBank/DDBJ whole genome shotgun (WGS) entry which is preliminary data.</text>
</comment>